<evidence type="ECO:0000259" key="3">
    <source>
        <dbReference type="PROSITE" id="PS50158"/>
    </source>
</evidence>
<name>A0A9K3JUA9_HELAN</name>
<dbReference type="Pfam" id="PF14223">
    <property type="entry name" value="Retrotran_gag_2"/>
    <property type="match status" value="1"/>
</dbReference>
<dbReference type="SUPFAM" id="SSF57756">
    <property type="entry name" value="Retrovirus zinc finger-like domains"/>
    <property type="match status" value="1"/>
</dbReference>
<dbReference type="AlphaFoldDB" id="A0A9K3JUA9"/>
<feature type="compositionally biased region" description="Low complexity" evidence="2">
    <location>
        <begin position="16"/>
        <end position="32"/>
    </location>
</feature>
<dbReference type="Pfam" id="PF00098">
    <property type="entry name" value="zf-CCHC"/>
    <property type="match status" value="1"/>
</dbReference>
<dbReference type="InterPro" id="IPR001878">
    <property type="entry name" value="Znf_CCHC"/>
</dbReference>
<dbReference type="Gene3D" id="4.10.60.10">
    <property type="entry name" value="Zinc finger, CCHC-type"/>
    <property type="match status" value="1"/>
</dbReference>
<protein>
    <submittedName>
        <fullName evidence="4">Transcription factor interactor and regulator CCHC(Zn) family</fullName>
    </submittedName>
</protein>
<dbReference type="SMART" id="SM00343">
    <property type="entry name" value="ZnF_C2HC"/>
    <property type="match status" value="1"/>
</dbReference>
<dbReference type="PANTHER" id="PTHR35317">
    <property type="entry name" value="OS04G0629600 PROTEIN"/>
    <property type="match status" value="1"/>
</dbReference>
<evidence type="ECO:0000313" key="5">
    <source>
        <dbReference type="Proteomes" id="UP000215914"/>
    </source>
</evidence>
<dbReference type="PROSITE" id="PS50158">
    <property type="entry name" value="ZF_CCHC"/>
    <property type="match status" value="1"/>
</dbReference>
<reference evidence="4" key="1">
    <citation type="journal article" date="2017" name="Nature">
        <title>The sunflower genome provides insights into oil metabolism, flowering and Asterid evolution.</title>
        <authorList>
            <person name="Badouin H."/>
            <person name="Gouzy J."/>
            <person name="Grassa C.J."/>
            <person name="Murat F."/>
            <person name="Staton S.E."/>
            <person name="Cottret L."/>
            <person name="Lelandais-Briere C."/>
            <person name="Owens G.L."/>
            <person name="Carrere S."/>
            <person name="Mayjonade B."/>
            <person name="Legrand L."/>
            <person name="Gill N."/>
            <person name="Kane N.C."/>
            <person name="Bowers J.E."/>
            <person name="Hubner S."/>
            <person name="Bellec A."/>
            <person name="Berard A."/>
            <person name="Berges H."/>
            <person name="Blanchet N."/>
            <person name="Boniface M.C."/>
            <person name="Brunel D."/>
            <person name="Catrice O."/>
            <person name="Chaidir N."/>
            <person name="Claudel C."/>
            <person name="Donnadieu C."/>
            <person name="Faraut T."/>
            <person name="Fievet G."/>
            <person name="Helmstetter N."/>
            <person name="King M."/>
            <person name="Knapp S.J."/>
            <person name="Lai Z."/>
            <person name="Le Paslier M.C."/>
            <person name="Lippi Y."/>
            <person name="Lorenzon L."/>
            <person name="Mandel J.R."/>
            <person name="Marage G."/>
            <person name="Marchand G."/>
            <person name="Marquand E."/>
            <person name="Bret-Mestries E."/>
            <person name="Morien E."/>
            <person name="Nambeesan S."/>
            <person name="Nguyen T."/>
            <person name="Pegot-Espagnet P."/>
            <person name="Pouilly N."/>
            <person name="Raftis F."/>
            <person name="Sallet E."/>
            <person name="Schiex T."/>
            <person name="Thomas J."/>
            <person name="Vandecasteele C."/>
            <person name="Vares D."/>
            <person name="Vear F."/>
            <person name="Vautrin S."/>
            <person name="Crespi M."/>
            <person name="Mangin B."/>
            <person name="Burke J.M."/>
            <person name="Salse J."/>
            <person name="Munos S."/>
            <person name="Vincourt P."/>
            <person name="Rieseberg L.H."/>
            <person name="Langlade N.B."/>
        </authorList>
    </citation>
    <scope>NUCLEOTIDE SEQUENCE</scope>
    <source>
        <tissue evidence="4">Leaves</tissue>
    </source>
</reference>
<feature type="compositionally biased region" description="Low complexity" evidence="2">
    <location>
        <begin position="295"/>
        <end position="312"/>
    </location>
</feature>
<keyword evidence="1" id="KW-0863">Zinc-finger</keyword>
<comment type="caution">
    <text evidence="4">The sequence shown here is derived from an EMBL/GenBank/DDBJ whole genome shotgun (WGS) entry which is preliminary data.</text>
</comment>
<dbReference type="Proteomes" id="UP000215914">
    <property type="component" value="Unassembled WGS sequence"/>
</dbReference>
<feature type="compositionally biased region" description="Polar residues" evidence="2">
    <location>
        <begin position="277"/>
        <end position="294"/>
    </location>
</feature>
<organism evidence="4 5">
    <name type="scientific">Helianthus annuus</name>
    <name type="common">Common sunflower</name>
    <dbReference type="NCBI Taxonomy" id="4232"/>
    <lineage>
        <taxon>Eukaryota</taxon>
        <taxon>Viridiplantae</taxon>
        <taxon>Streptophyta</taxon>
        <taxon>Embryophyta</taxon>
        <taxon>Tracheophyta</taxon>
        <taxon>Spermatophyta</taxon>
        <taxon>Magnoliopsida</taxon>
        <taxon>eudicotyledons</taxon>
        <taxon>Gunneridae</taxon>
        <taxon>Pentapetalae</taxon>
        <taxon>asterids</taxon>
        <taxon>campanulids</taxon>
        <taxon>Asterales</taxon>
        <taxon>Asteraceae</taxon>
        <taxon>Asteroideae</taxon>
        <taxon>Heliantheae alliance</taxon>
        <taxon>Heliantheae</taxon>
        <taxon>Helianthus</taxon>
    </lineage>
</organism>
<gene>
    <name evidence="4" type="ORF">HanXRQr2_Chr01g0006621</name>
</gene>
<proteinExistence type="predicted"/>
<dbReference type="InterPro" id="IPR036875">
    <property type="entry name" value="Znf_CCHC_sf"/>
</dbReference>
<sequence>MDDIFMNPFSDMYAFTGSSGNNDTSSNNTNENQSKEKKKEAWESESAFGTFNKPPKLMAIEEYSRWSRKFEDWLMAFAFASWKSLKNGYVHGDKSGETLSSADEIESFVAEQKCVALLFQSVREDIISLIDYSNAKDLWEKLEKKCLGSKEIAKNKTKLLRKEFDMFSCLKNESVCKMIERFGHLKLELARHKITYSDEELVDKLFDSLPDEVDWRYYALMLKNTIAPENLTPDVVIERLESHELELKKTYKVNHSSYQQNLDLYYPKSLMPKATSPKTAFSAENVSPASKENQSSSSSGSHSGYHSGSTSSANRSDAKFSCNIAIDLKNAQNFDEESAKQQMVFLASVLESYEGLVAGKIGNTNLTKEDYDQIDPEEMELIDIRWAMASAVRRAQRFMEITGRKTIGGPSTKLGFDKSKVTCFKCKQKGHFKRECRNAYADESENPFQDDYYKKAIYHQNKSEPPRLKQ</sequence>
<dbReference type="EMBL" id="MNCJ02000316">
    <property type="protein sequence ID" value="KAF5820825.1"/>
    <property type="molecule type" value="Genomic_DNA"/>
</dbReference>
<dbReference type="PANTHER" id="PTHR35317:SF23">
    <property type="entry name" value="OS04G0629600 PROTEIN"/>
    <property type="match status" value="1"/>
</dbReference>
<evidence type="ECO:0000256" key="1">
    <source>
        <dbReference type="PROSITE-ProRule" id="PRU00047"/>
    </source>
</evidence>
<keyword evidence="1" id="KW-0862">Zinc</keyword>
<keyword evidence="5" id="KW-1185">Reference proteome</keyword>
<feature type="region of interest" description="Disordered" evidence="2">
    <location>
        <begin position="277"/>
        <end position="315"/>
    </location>
</feature>
<feature type="compositionally biased region" description="Basic and acidic residues" evidence="2">
    <location>
        <begin position="33"/>
        <end position="42"/>
    </location>
</feature>
<dbReference type="GO" id="GO:0003676">
    <property type="term" value="F:nucleic acid binding"/>
    <property type="evidence" value="ECO:0007669"/>
    <property type="project" value="InterPro"/>
</dbReference>
<evidence type="ECO:0000256" key="2">
    <source>
        <dbReference type="SAM" id="MobiDB-lite"/>
    </source>
</evidence>
<evidence type="ECO:0000313" key="4">
    <source>
        <dbReference type="EMBL" id="KAF5820825.1"/>
    </source>
</evidence>
<dbReference type="GO" id="GO:0008270">
    <property type="term" value="F:zinc ion binding"/>
    <property type="evidence" value="ECO:0007669"/>
    <property type="project" value="UniProtKB-KW"/>
</dbReference>
<feature type="domain" description="CCHC-type" evidence="3">
    <location>
        <begin position="423"/>
        <end position="438"/>
    </location>
</feature>
<dbReference type="Gramene" id="mRNA:HanXRQr2_Chr01g0006621">
    <property type="protein sequence ID" value="CDS:HanXRQr2_Chr01g0006621.1"/>
    <property type="gene ID" value="HanXRQr2_Chr01g0006621"/>
</dbReference>
<reference evidence="4" key="2">
    <citation type="submission" date="2020-06" db="EMBL/GenBank/DDBJ databases">
        <title>Helianthus annuus Genome sequencing and assembly Release 2.</title>
        <authorList>
            <person name="Gouzy J."/>
            <person name="Langlade N."/>
            <person name="Munos S."/>
        </authorList>
    </citation>
    <scope>NUCLEOTIDE SEQUENCE</scope>
    <source>
        <tissue evidence="4">Leaves</tissue>
    </source>
</reference>
<feature type="region of interest" description="Disordered" evidence="2">
    <location>
        <begin position="16"/>
        <end position="45"/>
    </location>
</feature>
<accession>A0A9K3JUA9</accession>
<keyword evidence="1" id="KW-0479">Metal-binding</keyword>